<keyword evidence="3 6" id="KW-0326">Glycosidase</keyword>
<gene>
    <name evidence="8" type="ORF">JIV24_18690</name>
</gene>
<evidence type="ECO:0000256" key="1">
    <source>
        <dbReference type="ARBA" id="ARBA00022801"/>
    </source>
</evidence>
<accession>A0ABS1HPB9</accession>
<keyword evidence="4 6" id="KW-0624">Polysaccharide degradation</keyword>
<feature type="domain" description="GH10" evidence="7">
    <location>
        <begin position="35"/>
        <end position="383"/>
    </location>
</feature>
<evidence type="ECO:0000256" key="3">
    <source>
        <dbReference type="ARBA" id="ARBA00023295"/>
    </source>
</evidence>
<dbReference type="SUPFAM" id="SSF51445">
    <property type="entry name" value="(Trans)glycosidases"/>
    <property type="match status" value="1"/>
</dbReference>
<evidence type="ECO:0000256" key="2">
    <source>
        <dbReference type="ARBA" id="ARBA00023277"/>
    </source>
</evidence>
<dbReference type="PROSITE" id="PS51257">
    <property type="entry name" value="PROKAR_LIPOPROTEIN"/>
    <property type="match status" value="1"/>
</dbReference>
<evidence type="ECO:0000256" key="5">
    <source>
        <dbReference type="PROSITE-ProRule" id="PRU10061"/>
    </source>
</evidence>
<reference evidence="8 9" key="1">
    <citation type="submission" date="2021-01" db="EMBL/GenBank/DDBJ databases">
        <title>Carboxyliciviraga sp.nov., isolated from coastal sediments.</title>
        <authorList>
            <person name="Lu D."/>
            <person name="Zhang T."/>
        </authorList>
    </citation>
    <scope>NUCLEOTIDE SEQUENCE [LARGE SCALE GENOMIC DNA]</scope>
    <source>
        <strain evidence="8 9">N1Y132</strain>
    </source>
</reference>
<dbReference type="PROSITE" id="PS00591">
    <property type="entry name" value="GH10_1"/>
    <property type="match status" value="1"/>
</dbReference>
<protein>
    <recommendedName>
        <fullName evidence="6">Beta-xylanase</fullName>
        <ecNumber evidence="6">3.2.1.8</ecNumber>
    </recommendedName>
</protein>
<evidence type="ECO:0000259" key="7">
    <source>
        <dbReference type="PROSITE" id="PS51760"/>
    </source>
</evidence>
<dbReference type="InterPro" id="IPR031158">
    <property type="entry name" value="GH10_AS"/>
</dbReference>
<dbReference type="RefSeq" id="WP_200466601.1">
    <property type="nucleotide sequence ID" value="NZ_JAENRR010000065.1"/>
</dbReference>
<dbReference type="InterPro" id="IPR001000">
    <property type="entry name" value="GH10_dom"/>
</dbReference>
<evidence type="ECO:0000313" key="8">
    <source>
        <dbReference type="EMBL" id="MBK3519382.1"/>
    </source>
</evidence>
<dbReference type="Pfam" id="PF00331">
    <property type="entry name" value="Glyco_hydro_10"/>
    <property type="match status" value="1"/>
</dbReference>
<dbReference type="InterPro" id="IPR017853">
    <property type="entry name" value="GH"/>
</dbReference>
<evidence type="ECO:0000256" key="4">
    <source>
        <dbReference type="ARBA" id="ARBA00023326"/>
    </source>
</evidence>
<keyword evidence="1 6" id="KW-0378">Hydrolase</keyword>
<dbReference type="EMBL" id="JAENRR010000065">
    <property type="protein sequence ID" value="MBK3519382.1"/>
    <property type="molecule type" value="Genomic_DNA"/>
</dbReference>
<evidence type="ECO:0000313" key="9">
    <source>
        <dbReference type="Proteomes" id="UP000605676"/>
    </source>
</evidence>
<comment type="similarity">
    <text evidence="6">Belongs to the glycosyl hydrolase 10 (cellulase F) family.</text>
</comment>
<dbReference type="PROSITE" id="PS51760">
    <property type="entry name" value="GH10_2"/>
    <property type="match status" value="1"/>
</dbReference>
<comment type="catalytic activity">
    <reaction evidence="6">
        <text>Endohydrolysis of (1-&gt;4)-beta-D-xylosidic linkages in xylans.</text>
        <dbReference type="EC" id="3.2.1.8"/>
    </reaction>
</comment>
<dbReference type="SMART" id="SM00633">
    <property type="entry name" value="Glyco_10"/>
    <property type="match status" value="1"/>
</dbReference>
<dbReference type="InterPro" id="IPR044846">
    <property type="entry name" value="GH10"/>
</dbReference>
<keyword evidence="9" id="KW-1185">Reference proteome</keyword>
<name>A0ABS1HPB9_9BACT</name>
<sequence>MFKISLFILLIGVMMTSCDKGGLPEPVQVGDVIQPEELALLKELYSEDFLIGVSLNSNFTQNEIEDKSLGLIKSQFNSVVAGNTMKPVNIQRTEGDFYFDEADHFMSIGEMYDMKIIGHTLVWHNQVPDWMFEDEHGNEVSREVLLQRMETHINTLVGRYKGRIHGWDVVNEAINGGAYRDTRWYSIIGENYLDSAFTYAHRADPDAELYYNDFGMQNENKRLAVVNMVKRLQAAGVPIHGIGMQAHYTLNVDVNEVEKSIIAFSELGVNVMITELDISVLPSPPASDIGVKEIGNDPAYDAQYNPYPDALPEEIETQQATKYRDLFNVFLMHREQISRVTFWGLNDLESWKNNHPIKGRTDYPLLFDRDNNPKKAFYELVSQKN</sequence>
<comment type="caution">
    <text evidence="8">The sequence shown here is derived from an EMBL/GenBank/DDBJ whole genome shotgun (WGS) entry which is preliminary data.</text>
</comment>
<dbReference type="PRINTS" id="PR00134">
    <property type="entry name" value="GLHYDRLASE10"/>
</dbReference>
<dbReference type="EC" id="3.2.1.8" evidence="6"/>
<dbReference type="Proteomes" id="UP000605676">
    <property type="component" value="Unassembled WGS sequence"/>
</dbReference>
<organism evidence="8 9">
    <name type="scientific">Carboxylicivirga marina</name>
    <dbReference type="NCBI Taxonomy" id="2800988"/>
    <lineage>
        <taxon>Bacteria</taxon>
        <taxon>Pseudomonadati</taxon>
        <taxon>Bacteroidota</taxon>
        <taxon>Bacteroidia</taxon>
        <taxon>Marinilabiliales</taxon>
        <taxon>Marinilabiliaceae</taxon>
        <taxon>Carboxylicivirga</taxon>
    </lineage>
</organism>
<dbReference type="Gene3D" id="3.20.20.80">
    <property type="entry name" value="Glycosidases"/>
    <property type="match status" value="1"/>
</dbReference>
<keyword evidence="2 6" id="KW-0119">Carbohydrate metabolism</keyword>
<evidence type="ECO:0000256" key="6">
    <source>
        <dbReference type="RuleBase" id="RU361174"/>
    </source>
</evidence>
<dbReference type="PANTHER" id="PTHR31490">
    <property type="entry name" value="GLYCOSYL HYDROLASE"/>
    <property type="match status" value="1"/>
</dbReference>
<proteinExistence type="inferred from homology"/>
<dbReference type="PANTHER" id="PTHR31490:SF90">
    <property type="entry name" value="ENDO-1,4-BETA-XYLANASE A"/>
    <property type="match status" value="1"/>
</dbReference>
<feature type="active site" description="Nucleophile" evidence="5">
    <location>
        <position position="275"/>
    </location>
</feature>